<dbReference type="PANTHER" id="PTHR43798">
    <property type="entry name" value="MONOACYLGLYCEROL LIPASE"/>
    <property type="match status" value="1"/>
</dbReference>
<dbReference type="EMBL" id="BMZS01000011">
    <property type="protein sequence ID" value="GHD59746.1"/>
    <property type="molecule type" value="Genomic_DNA"/>
</dbReference>
<accession>A0A918XVS3</accession>
<dbReference type="Proteomes" id="UP000630353">
    <property type="component" value="Unassembled WGS sequence"/>
</dbReference>
<gene>
    <name evidence="2" type="primary">pcaD</name>
    <name evidence="2" type="ORF">GCM10017083_44670</name>
</gene>
<keyword evidence="3" id="KW-1185">Reference proteome</keyword>
<organism evidence="2 3">
    <name type="scientific">Thalassobaculum fulvum</name>
    <dbReference type="NCBI Taxonomy" id="1633335"/>
    <lineage>
        <taxon>Bacteria</taxon>
        <taxon>Pseudomonadati</taxon>
        <taxon>Pseudomonadota</taxon>
        <taxon>Alphaproteobacteria</taxon>
        <taxon>Rhodospirillales</taxon>
        <taxon>Thalassobaculaceae</taxon>
        <taxon>Thalassobaculum</taxon>
    </lineage>
</organism>
<sequence length="261" mass="28439">MPHATVNGIRLFYRVSGKEDAPPLLLSNSLASNMHMWDPQMEAFDRHFRVIRYDSRGHGQSQVPDGAYTIDMLTEDAVGLLDHLGIARAHFCGLSKGGMVGQRLATLHPERVDRLVLADTSAYMGPADLWEGRIQIAEGQGMAGLVDSTINRWFTAPFQAKDPGAVAKIRAMILATEVKGFVGCCRAIQAMDQRETIAAIAAPTLIIVGADDSGTTPDMARDIQERIPHSHLTILPEAAHLSNIEQAALFDNAVLEFLEAK</sequence>
<dbReference type="InterPro" id="IPR050266">
    <property type="entry name" value="AB_hydrolase_sf"/>
</dbReference>
<evidence type="ECO:0000313" key="2">
    <source>
        <dbReference type="EMBL" id="GHD59746.1"/>
    </source>
</evidence>
<reference evidence="2" key="2">
    <citation type="submission" date="2020-09" db="EMBL/GenBank/DDBJ databases">
        <authorList>
            <person name="Sun Q."/>
            <person name="Kim S."/>
        </authorList>
    </citation>
    <scope>NUCLEOTIDE SEQUENCE</scope>
    <source>
        <strain evidence="2">KCTC 42651</strain>
    </source>
</reference>
<dbReference type="RefSeq" id="WP_189993813.1">
    <property type="nucleotide sequence ID" value="NZ_BMZS01000011.1"/>
</dbReference>
<dbReference type="GO" id="GO:0047570">
    <property type="term" value="F:3-oxoadipate enol-lactonase activity"/>
    <property type="evidence" value="ECO:0007669"/>
    <property type="project" value="InterPro"/>
</dbReference>
<proteinExistence type="predicted"/>
<name>A0A918XVS3_9PROT</name>
<dbReference type="InterPro" id="IPR000073">
    <property type="entry name" value="AB_hydrolase_1"/>
</dbReference>
<dbReference type="Pfam" id="PF00561">
    <property type="entry name" value="Abhydrolase_1"/>
    <property type="match status" value="1"/>
</dbReference>
<evidence type="ECO:0000313" key="3">
    <source>
        <dbReference type="Proteomes" id="UP000630353"/>
    </source>
</evidence>
<dbReference type="Gene3D" id="3.40.50.1820">
    <property type="entry name" value="alpha/beta hydrolase"/>
    <property type="match status" value="1"/>
</dbReference>
<dbReference type="AlphaFoldDB" id="A0A918XVS3"/>
<comment type="caution">
    <text evidence="2">The sequence shown here is derived from an EMBL/GenBank/DDBJ whole genome shotgun (WGS) entry which is preliminary data.</text>
</comment>
<dbReference type="InterPro" id="IPR029058">
    <property type="entry name" value="AB_hydrolase_fold"/>
</dbReference>
<protein>
    <submittedName>
        <fullName evidence="2">3-oxoadipate enol-lactonase</fullName>
    </submittedName>
</protein>
<reference evidence="2" key="1">
    <citation type="journal article" date="2014" name="Int. J. Syst. Evol. Microbiol.">
        <title>Complete genome sequence of Corynebacterium casei LMG S-19264T (=DSM 44701T), isolated from a smear-ripened cheese.</title>
        <authorList>
            <consortium name="US DOE Joint Genome Institute (JGI-PGF)"/>
            <person name="Walter F."/>
            <person name="Albersmeier A."/>
            <person name="Kalinowski J."/>
            <person name="Ruckert C."/>
        </authorList>
    </citation>
    <scope>NUCLEOTIDE SEQUENCE</scope>
    <source>
        <strain evidence="2">KCTC 42651</strain>
    </source>
</reference>
<dbReference type="SUPFAM" id="SSF53474">
    <property type="entry name" value="alpha/beta-Hydrolases"/>
    <property type="match status" value="1"/>
</dbReference>
<dbReference type="NCBIfam" id="TIGR02427">
    <property type="entry name" value="protocat_pcaD"/>
    <property type="match status" value="1"/>
</dbReference>
<dbReference type="InterPro" id="IPR026968">
    <property type="entry name" value="PcaD/CatD"/>
</dbReference>
<dbReference type="GO" id="GO:0042952">
    <property type="term" value="P:beta-ketoadipate pathway"/>
    <property type="evidence" value="ECO:0007669"/>
    <property type="project" value="InterPro"/>
</dbReference>
<evidence type="ECO:0000259" key="1">
    <source>
        <dbReference type="Pfam" id="PF00561"/>
    </source>
</evidence>
<feature type="domain" description="AB hydrolase-1" evidence="1">
    <location>
        <begin position="22"/>
        <end position="245"/>
    </location>
</feature>
<dbReference type="PRINTS" id="PR00111">
    <property type="entry name" value="ABHYDROLASE"/>
</dbReference>